<evidence type="ECO:0000313" key="1">
    <source>
        <dbReference type="EMBL" id="OAV98038.1"/>
    </source>
</evidence>
<dbReference type="STRING" id="630390.A0A180H0C2"/>
<dbReference type="Proteomes" id="UP000005240">
    <property type="component" value="Unassembled WGS sequence"/>
</dbReference>
<evidence type="ECO:0000313" key="3">
    <source>
        <dbReference type="Proteomes" id="UP000005240"/>
    </source>
</evidence>
<accession>A0A180H0C2</accession>
<reference evidence="2 3" key="3">
    <citation type="journal article" date="2017" name="G3 (Bethesda)">
        <title>Comparative analysis highlights variable genome content of wheat rusts and divergence of the mating loci.</title>
        <authorList>
            <person name="Cuomo C.A."/>
            <person name="Bakkeren G."/>
            <person name="Khalil H.B."/>
            <person name="Panwar V."/>
            <person name="Joly D."/>
            <person name="Linning R."/>
            <person name="Sakthikumar S."/>
            <person name="Song X."/>
            <person name="Adiconis X."/>
            <person name="Fan L."/>
            <person name="Goldberg J.M."/>
            <person name="Levin J.Z."/>
            <person name="Young S."/>
            <person name="Zeng Q."/>
            <person name="Anikster Y."/>
            <person name="Bruce M."/>
            <person name="Wang M."/>
            <person name="Yin C."/>
            <person name="McCallum B."/>
            <person name="Szabo L.J."/>
            <person name="Hulbert S."/>
            <person name="Chen X."/>
            <person name="Fellers J.P."/>
        </authorList>
    </citation>
    <scope>NUCLEOTIDE SEQUENCE</scope>
    <source>
        <strain evidence="3">Isolate 1-1 / race 1 (BBBD)</strain>
        <strain evidence="2">isolate 1-1 / race 1 (BBBD)</strain>
    </source>
</reference>
<dbReference type="VEuPathDB" id="FungiDB:PTTG_25774"/>
<reference evidence="2" key="4">
    <citation type="submission" date="2025-05" db="UniProtKB">
        <authorList>
            <consortium name="EnsemblFungi"/>
        </authorList>
    </citation>
    <scope>IDENTIFICATION</scope>
    <source>
        <strain evidence="2">isolate 1-1 / race 1 (BBBD)</strain>
    </source>
</reference>
<dbReference type="AlphaFoldDB" id="A0A180H0C2"/>
<organism evidence="1">
    <name type="scientific">Puccinia triticina (isolate 1-1 / race 1 (BBBD))</name>
    <name type="common">Brown leaf rust fungus</name>
    <dbReference type="NCBI Taxonomy" id="630390"/>
    <lineage>
        <taxon>Eukaryota</taxon>
        <taxon>Fungi</taxon>
        <taxon>Dikarya</taxon>
        <taxon>Basidiomycota</taxon>
        <taxon>Pucciniomycotina</taxon>
        <taxon>Pucciniomycetes</taxon>
        <taxon>Pucciniales</taxon>
        <taxon>Pucciniaceae</taxon>
        <taxon>Puccinia</taxon>
    </lineage>
</organism>
<protein>
    <submittedName>
        <fullName evidence="1 2">Uncharacterized protein</fullName>
    </submittedName>
</protein>
<reference evidence="1" key="1">
    <citation type="submission" date="2009-11" db="EMBL/GenBank/DDBJ databases">
        <authorList>
            <consortium name="The Broad Institute Genome Sequencing Platform"/>
            <person name="Ward D."/>
            <person name="Feldgarden M."/>
            <person name="Earl A."/>
            <person name="Young S.K."/>
            <person name="Zeng Q."/>
            <person name="Koehrsen M."/>
            <person name="Alvarado L."/>
            <person name="Berlin A."/>
            <person name="Bochicchio J."/>
            <person name="Borenstein D."/>
            <person name="Chapman S.B."/>
            <person name="Chen Z."/>
            <person name="Engels R."/>
            <person name="Freedman E."/>
            <person name="Gellesch M."/>
            <person name="Goldberg J."/>
            <person name="Griggs A."/>
            <person name="Gujja S."/>
            <person name="Heilman E."/>
            <person name="Heiman D."/>
            <person name="Hepburn T."/>
            <person name="Howarth C."/>
            <person name="Jen D."/>
            <person name="Larson L."/>
            <person name="Lewis B."/>
            <person name="Mehta T."/>
            <person name="Park D."/>
            <person name="Pearson M."/>
            <person name="Roberts A."/>
            <person name="Saif S."/>
            <person name="Shea T."/>
            <person name="Shenoy N."/>
            <person name="Sisk P."/>
            <person name="Stolte C."/>
            <person name="Sykes S."/>
            <person name="Thomson T."/>
            <person name="Walk T."/>
            <person name="White J."/>
            <person name="Yandava C."/>
            <person name="Izard J."/>
            <person name="Baranova O.V."/>
            <person name="Blanton J.M."/>
            <person name="Tanner A.C."/>
            <person name="Dewhirst F.E."/>
            <person name="Haas B."/>
            <person name="Nusbaum C."/>
            <person name="Birren B."/>
        </authorList>
    </citation>
    <scope>NUCLEOTIDE SEQUENCE [LARGE SCALE GENOMIC DNA]</scope>
    <source>
        <strain evidence="1">1-1 BBBD Race 1</strain>
    </source>
</reference>
<dbReference type="OrthoDB" id="2507006at2759"/>
<reference evidence="1" key="2">
    <citation type="submission" date="2016-05" db="EMBL/GenBank/DDBJ databases">
        <title>Comparative analysis highlights variable genome content of wheat rusts and divergence of the mating loci.</title>
        <authorList>
            <person name="Cuomo C.A."/>
            <person name="Bakkeren G."/>
            <person name="Szabo L."/>
            <person name="Khalil H."/>
            <person name="Joly D."/>
            <person name="Goldberg J."/>
            <person name="Young S."/>
            <person name="Zeng Q."/>
            <person name="Fellers J."/>
        </authorList>
    </citation>
    <scope>NUCLEOTIDE SEQUENCE [LARGE SCALE GENOMIC DNA]</scope>
    <source>
        <strain evidence="1">1-1 BBBD Race 1</strain>
    </source>
</reference>
<proteinExistence type="predicted"/>
<sequence>MARKNHPTPPVKKAPVHYLEGEPVMPKYSGVTHKAIKIKPLDKDLFFDGSNMPIEKFIRRYEAAGRTDGATPLDLVTQISPFIKGLDLKDEVEEMTGYEDQDWEMLKKELLNRFGSSLPLVRYTRHDLKDVVQSAIKGGGISTTENFKSFRTKFSAITNYLVRMGYSSSVEEFRDHFLEALSEEIEKSVTNELVRTNKMLASKDGCDILPETDFLLLFNQANLDKLNGRFKKEGNNVRFPNGNIVPWERSRAYKIALDQYHQEQKQPGILNLPAGALKTGKSEGEGF</sequence>
<evidence type="ECO:0000313" key="2">
    <source>
        <dbReference type="EnsemblFungi" id="PTTG_25774-t43_1-p1"/>
    </source>
</evidence>
<dbReference type="EMBL" id="ADAS02000009">
    <property type="protein sequence ID" value="OAV98038.1"/>
    <property type="molecule type" value="Genomic_DNA"/>
</dbReference>
<name>A0A180H0C2_PUCT1</name>
<dbReference type="EnsemblFungi" id="PTTG_25774-t43_1">
    <property type="protein sequence ID" value="PTTG_25774-t43_1-p1"/>
    <property type="gene ID" value="PTTG_25774"/>
</dbReference>
<gene>
    <name evidence="1" type="ORF">PTTG_25774</name>
</gene>
<keyword evidence="3" id="KW-1185">Reference proteome</keyword>